<name>A0AA88KYZ2_ARTSF</name>
<evidence type="ECO:0000313" key="2">
    <source>
        <dbReference type="Proteomes" id="UP001187531"/>
    </source>
</evidence>
<gene>
    <name evidence="1" type="ORF">QYM36_013590</name>
</gene>
<keyword evidence="2" id="KW-1185">Reference proteome</keyword>
<comment type="caution">
    <text evidence="1">The sequence shown here is derived from an EMBL/GenBank/DDBJ whole genome shotgun (WGS) entry which is preliminary data.</text>
</comment>
<accession>A0AA88KYZ2</accession>
<sequence>MKVLIYDGDNMSHSDVRKVQNFVQNVTSGVDEINADVLKDASDSLKPMKAPGPDGILNFVLKKLLM</sequence>
<reference evidence="1" key="1">
    <citation type="submission" date="2023-07" db="EMBL/GenBank/DDBJ databases">
        <title>Chromosome-level genome assembly of Artemia franciscana.</title>
        <authorList>
            <person name="Jo E."/>
        </authorList>
    </citation>
    <scope>NUCLEOTIDE SEQUENCE</scope>
    <source>
        <tissue evidence="1">Whole body</tissue>
    </source>
</reference>
<proteinExistence type="predicted"/>
<organism evidence="1 2">
    <name type="scientific">Artemia franciscana</name>
    <name type="common">Brine shrimp</name>
    <name type="synonym">Artemia sanfranciscana</name>
    <dbReference type="NCBI Taxonomy" id="6661"/>
    <lineage>
        <taxon>Eukaryota</taxon>
        <taxon>Metazoa</taxon>
        <taxon>Ecdysozoa</taxon>
        <taxon>Arthropoda</taxon>
        <taxon>Crustacea</taxon>
        <taxon>Branchiopoda</taxon>
        <taxon>Anostraca</taxon>
        <taxon>Artemiidae</taxon>
        <taxon>Artemia</taxon>
    </lineage>
</organism>
<dbReference type="AlphaFoldDB" id="A0AA88KYZ2"/>
<dbReference type="Proteomes" id="UP001187531">
    <property type="component" value="Unassembled WGS sequence"/>
</dbReference>
<evidence type="ECO:0000313" key="1">
    <source>
        <dbReference type="EMBL" id="KAK2709962.1"/>
    </source>
</evidence>
<protein>
    <submittedName>
        <fullName evidence="1">Uncharacterized protein</fullName>
    </submittedName>
</protein>
<dbReference type="EMBL" id="JAVRJZ010000017">
    <property type="protein sequence ID" value="KAK2709962.1"/>
    <property type="molecule type" value="Genomic_DNA"/>
</dbReference>